<evidence type="ECO:0000256" key="3">
    <source>
        <dbReference type="ARBA" id="ARBA00022801"/>
    </source>
</evidence>
<dbReference type="EC" id="3.1.11.6" evidence="5"/>
<comment type="similarity">
    <text evidence="5 6">Belongs to the XseA family.</text>
</comment>
<evidence type="ECO:0000259" key="7">
    <source>
        <dbReference type="Pfam" id="PF02601"/>
    </source>
</evidence>
<keyword evidence="3 5" id="KW-0378">Hydrolase</keyword>
<protein>
    <recommendedName>
        <fullName evidence="5">Exodeoxyribonuclease 7 large subunit</fullName>
        <ecNumber evidence="5">3.1.11.6</ecNumber>
    </recommendedName>
    <alternativeName>
        <fullName evidence="5">Exodeoxyribonuclease VII large subunit</fullName>
        <shortName evidence="5">Exonuclease VII large subunit</shortName>
    </alternativeName>
</protein>
<dbReference type="PANTHER" id="PTHR30008:SF0">
    <property type="entry name" value="EXODEOXYRIBONUCLEASE 7 LARGE SUBUNIT"/>
    <property type="match status" value="1"/>
</dbReference>
<dbReference type="NCBIfam" id="TIGR00237">
    <property type="entry name" value="xseA"/>
    <property type="match status" value="1"/>
</dbReference>
<dbReference type="GO" id="GO:0008855">
    <property type="term" value="F:exodeoxyribonuclease VII activity"/>
    <property type="evidence" value="ECO:0007669"/>
    <property type="project" value="UniProtKB-UniRule"/>
</dbReference>
<dbReference type="GO" id="GO:0006308">
    <property type="term" value="P:DNA catabolic process"/>
    <property type="evidence" value="ECO:0007669"/>
    <property type="project" value="UniProtKB-UniRule"/>
</dbReference>
<dbReference type="GO" id="GO:0005737">
    <property type="term" value="C:cytoplasm"/>
    <property type="evidence" value="ECO:0007669"/>
    <property type="project" value="UniProtKB-SubCell"/>
</dbReference>
<keyword evidence="1 5" id="KW-0963">Cytoplasm</keyword>
<dbReference type="HAMAP" id="MF_00378">
    <property type="entry name" value="Exonuc_7_L"/>
    <property type="match status" value="1"/>
</dbReference>
<dbReference type="InterPro" id="IPR020579">
    <property type="entry name" value="Exonuc_VII_lsu_C"/>
</dbReference>
<dbReference type="PANTHER" id="PTHR30008">
    <property type="entry name" value="EXODEOXYRIBONUCLEASE 7 LARGE SUBUNIT"/>
    <property type="match status" value="1"/>
</dbReference>
<accession>A0A6G8F2G0</accession>
<dbReference type="GO" id="GO:0009318">
    <property type="term" value="C:exodeoxyribonuclease VII complex"/>
    <property type="evidence" value="ECO:0007669"/>
    <property type="project" value="UniProtKB-UniRule"/>
</dbReference>
<dbReference type="InterPro" id="IPR025824">
    <property type="entry name" value="OB-fold_nuc-bd_dom"/>
</dbReference>
<comment type="function">
    <text evidence="5">Bidirectionally degrades single-stranded DNA into large acid-insoluble oligonucleotides, which are then degraded further into small acid-soluble oligonucleotides.</text>
</comment>
<gene>
    <name evidence="5" type="primary">xseA</name>
    <name evidence="9" type="ORF">PlAlph_0150</name>
</gene>
<dbReference type="Pfam" id="PF13742">
    <property type="entry name" value="tRNA_anti_2"/>
    <property type="match status" value="1"/>
</dbReference>
<feature type="domain" description="Exonuclease VII large subunit C-terminal" evidence="7">
    <location>
        <begin position="124"/>
        <end position="417"/>
    </location>
</feature>
<keyword evidence="4 5" id="KW-0269">Exonuclease</keyword>
<evidence type="ECO:0000256" key="1">
    <source>
        <dbReference type="ARBA" id="ARBA00022490"/>
    </source>
</evidence>
<evidence type="ECO:0000256" key="6">
    <source>
        <dbReference type="RuleBase" id="RU004355"/>
    </source>
</evidence>
<feature type="domain" description="OB-fold nucleic acid binding" evidence="8">
    <location>
        <begin position="8"/>
        <end position="101"/>
    </location>
</feature>
<dbReference type="EMBL" id="MN990728">
    <property type="protein sequence ID" value="QIM10261.1"/>
    <property type="molecule type" value="Genomic_DNA"/>
</dbReference>
<name>A0A6G8F2G0_9PROT</name>
<dbReference type="Pfam" id="PF02601">
    <property type="entry name" value="Exonuc_VII_L"/>
    <property type="match status" value="1"/>
</dbReference>
<proteinExistence type="inferred from homology"/>
<reference evidence="9" key="1">
    <citation type="journal article" date="2020" name="J. ISSAAS">
        <title>Lactobacilli and other gastrointestinal microbiota of Peromyscus leucopus, reservoir host for agents of Lyme disease and other zoonoses in North America.</title>
        <authorList>
            <person name="Milovic A."/>
            <person name="Bassam K."/>
            <person name="Shao H."/>
            <person name="Chatzistamou I."/>
            <person name="Tufts D.M."/>
            <person name="Diuk-Wasser M."/>
            <person name="Barbour A.G."/>
        </authorList>
    </citation>
    <scope>NUCLEOTIDE SEQUENCE</scope>
    <source>
        <strain evidence="9">LL90</strain>
    </source>
</reference>
<comment type="catalytic activity">
    <reaction evidence="5 6">
        <text>Exonucleolytic cleavage in either 5'- to 3'- or 3'- to 5'-direction to yield nucleoside 5'-phosphates.</text>
        <dbReference type="EC" id="3.1.11.6"/>
    </reaction>
</comment>
<keyword evidence="2 5" id="KW-0540">Nuclease</keyword>
<organism evidence="9">
    <name type="scientific">uncultured Alphaproteobacteria bacterium</name>
    <dbReference type="NCBI Taxonomy" id="91750"/>
    <lineage>
        <taxon>Bacteria</taxon>
        <taxon>Pseudomonadati</taxon>
        <taxon>Pseudomonadota</taxon>
        <taxon>Alphaproteobacteria</taxon>
        <taxon>environmental samples</taxon>
    </lineage>
</organism>
<evidence type="ECO:0000313" key="9">
    <source>
        <dbReference type="EMBL" id="QIM10261.1"/>
    </source>
</evidence>
<sequence>MIEQIPEFSVSEISFAIKRMVETTFSRVRVKGEIFGCKRADSGHYYLSLKDENALLSAVCWKGVATGLPIKPEDGLEVVATGKITTFAGKSSYQLVIDKMEIAGTGALLKLLEERKQKFAAEGLFAPAHKKPLPYLPEVIGVVTSPTGAVIRDIIHRVTDRFPSRIVVWPSLVQGEGAAEQVAAAIVGFNKLAAGGNVPRPDVLIVARGGGSLEDLWCFNEECVVRAVYNSDIPIISAVGHETDTMLIDYVADVRAPTPTGAAEFVVPVKSELAAKLMLQGSRMINSVHRMYLENKNRLEGVARGIPDLGQILSDNIQKLDDRTERLDLAFKNYLATKENTLNLNEIKPFYITNIVSQKNEIVQNLALRLESVSVESVLRRGFVWVKNQRGKTLYNAEEARKSHNLDIVFADGVVKTRPLGKKNELQGDLFDM</sequence>
<comment type="subunit">
    <text evidence="5">Heterooligomer composed of large and small subunits.</text>
</comment>
<comment type="subcellular location">
    <subcellularLocation>
        <location evidence="5 6">Cytoplasm</location>
    </subcellularLocation>
</comment>
<evidence type="ECO:0000256" key="2">
    <source>
        <dbReference type="ARBA" id="ARBA00022722"/>
    </source>
</evidence>
<evidence type="ECO:0000256" key="5">
    <source>
        <dbReference type="HAMAP-Rule" id="MF_00378"/>
    </source>
</evidence>
<dbReference type="GO" id="GO:0003676">
    <property type="term" value="F:nucleic acid binding"/>
    <property type="evidence" value="ECO:0007669"/>
    <property type="project" value="InterPro"/>
</dbReference>
<dbReference type="InterPro" id="IPR003753">
    <property type="entry name" value="Exonuc_VII_L"/>
</dbReference>
<dbReference type="CDD" id="cd04489">
    <property type="entry name" value="ExoVII_LU_OBF"/>
    <property type="match status" value="1"/>
</dbReference>
<evidence type="ECO:0000256" key="4">
    <source>
        <dbReference type="ARBA" id="ARBA00022839"/>
    </source>
</evidence>
<evidence type="ECO:0000259" key="8">
    <source>
        <dbReference type="Pfam" id="PF13742"/>
    </source>
</evidence>
<dbReference type="AlphaFoldDB" id="A0A6G8F2G0"/>